<dbReference type="EMBL" id="UAUI01000011">
    <property type="protein sequence ID" value="SPZ39339.1"/>
    <property type="molecule type" value="Genomic_DNA"/>
</dbReference>
<evidence type="ECO:0000256" key="1">
    <source>
        <dbReference type="ARBA" id="ARBA00004651"/>
    </source>
</evidence>
<dbReference type="RefSeq" id="WP_322789949.1">
    <property type="nucleotide sequence ID" value="NZ_QTTP01000001.1"/>
</dbReference>
<comment type="caution">
    <text evidence="7">The sequence shown here is derived from an EMBL/GenBank/DDBJ whole genome shotgun (WGS) entry which is preliminary data.</text>
</comment>
<dbReference type="AlphaFoldDB" id="A0AB38FCS6"/>
<feature type="transmembrane region" description="Helical" evidence="6">
    <location>
        <begin position="41"/>
        <end position="65"/>
    </location>
</feature>
<feature type="transmembrane region" description="Helical" evidence="6">
    <location>
        <begin position="72"/>
        <end position="94"/>
    </location>
</feature>
<organism evidence="7 8">
    <name type="scientific">Rhodococcus wratislaviensis</name>
    <name type="common">Tsukamurella wratislaviensis</name>
    <dbReference type="NCBI Taxonomy" id="44752"/>
    <lineage>
        <taxon>Bacteria</taxon>
        <taxon>Bacillati</taxon>
        <taxon>Actinomycetota</taxon>
        <taxon>Actinomycetes</taxon>
        <taxon>Mycobacteriales</taxon>
        <taxon>Nocardiaceae</taxon>
        <taxon>Rhodococcus</taxon>
    </lineage>
</organism>
<dbReference type="GO" id="GO:0015171">
    <property type="term" value="F:amino acid transmembrane transporter activity"/>
    <property type="evidence" value="ECO:0007669"/>
    <property type="project" value="TreeGrafter"/>
</dbReference>
<dbReference type="PANTHER" id="PTHR30086:SF20">
    <property type="entry name" value="ARGININE EXPORTER PROTEIN ARGO-RELATED"/>
    <property type="match status" value="1"/>
</dbReference>
<evidence type="ECO:0000256" key="6">
    <source>
        <dbReference type="SAM" id="Phobius"/>
    </source>
</evidence>
<dbReference type="PANTHER" id="PTHR30086">
    <property type="entry name" value="ARGININE EXPORTER PROTEIN ARGO"/>
    <property type="match status" value="1"/>
</dbReference>
<keyword evidence="4 6" id="KW-1133">Transmembrane helix</keyword>
<gene>
    <name evidence="7" type="primary">rhtB_2</name>
    <name evidence="7" type="ORF">NCTC13229_02818</name>
</gene>
<evidence type="ECO:0000256" key="4">
    <source>
        <dbReference type="ARBA" id="ARBA00022989"/>
    </source>
</evidence>
<dbReference type="GO" id="GO:0005886">
    <property type="term" value="C:plasma membrane"/>
    <property type="evidence" value="ECO:0007669"/>
    <property type="project" value="UniProtKB-SubCell"/>
</dbReference>
<dbReference type="Pfam" id="PF01810">
    <property type="entry name" value="LysE"/>
    <property type="match status" value="1"/>
</dbReference>
<feature type="transmembrane region" description="Helical" evidence="6">
    <location>
        <begin position="148"/>
        <end position="167"/>
    </location>
</feature>
<proteinExistence type="predicted"/>
<evidence type="ECO:0000256" key="5">
    <source>
        <dbReference type="ARBA" id="ARBA00023136"/>
    </source>
</evidence>
<accession>A0AB38FCS6</accession>
<evidence type="ECO:0000256" key="3">
    <source>
        <dbReference type="ARBA" id="ARBA00022692"/>
    </source>
</evidence>
<dbReference type="Proteomes" id="UP000251211">
    <property type="component" value="Unassembled WGS sequence"/>
</dbReference>
<sequence>MSEIMAIGTVAAFWAVSFLFVLTPGADWAYAIAAGLRHRTVVPAVGGLLTGHVAMTVVVAAGVASLVARSPLVLTALTAVGAAYLVWLGIAMLANPVALPQAGAEQASESWVRQAVKGLGISGLNPKVFLLFLALLPQFTDAGARWPLALQIVLLGLVHTASCAVVYTGVGTGARVVLRARPAAARVVTWVSGAAMIVIGVVLLFERVAG</sequence>
<evidence type="ECO:0000313" key="8">
    <source>
        <dbReference type="Proteomes" id="UP000251211"/>
    </source>
</evidence>
<protein>
    <submittedName>
        <fullName evidence="7">Lysine exporter protein</fullName>
    </submittedName>
</protein>
<reference evidence="7 8" key="1">
    <citation type="submission" date="2018-06" db="EMBL/GenBank/DDBJ databases">
        <authorList>
            <consortium name="Pathogen Informatics"/>
            <person name="Doyle S."/>
        </authorList>
    </citation>
    <scope>NUCLEOTIDE SEQUENCE [LARGE SCALE GENOMIC DNA]</scope>
    <source>
        <strain evidence="7 8">NCTC13229</strain>
    </source>
</reference>
<keyword evidence="2" id="KW-1003">Cell membrane</keyword>
<comment type="subcellular location">
    <subcellularLocation>
        <location evidence="1">Cell membrane</location>
        <topology evidence="1">Multi-pass membrane protein</topology>
    </subcellularLocation>
</comment>
<evidence type="ECO:0000256" key="2">
    <source>
        <dbReference type="ARBA" id="ARBA00022475"/>
    </source>
</evidence>
<keyword evidence="5 6" id="KW-0472">Membrane</keyword>
<feature type="transmembrane region" description="Helical" evidence="6">
    <location>
        <begin position="114"/>
        <end position="136"/>
    </location>
</feature>
<keyword evidence="3 6" id="KW-0812">Transmembrane</keyword>
<name>A0AB38FCS6_RHOWR</name>
<dbReference type="InterPro" id="IPR001123">
    <property type="entry name" value="LeuE-type"/>
</dbReference>
<feature type="transmembrane region" description="Helical" evidence="6">
    <location>
        <begin position="187"/>
        <end position="205"/>
    </location>
</feature>
<evidence type="ECO:0000313" key="7">
    <source>
        <dbReference type="EMBL" id="SPZ39339.1"/>
    </source>
</evidence>